<gene>
    <name evidence="2" type="primary">LOC142165941</name>
</gene>
<sequence>MAGKELDASVIDPPREEEESEPGLKEELHKLKHQMAEMYRPEYRKERQQRKQIFTPLGESYTSLFQRLTQVGILTPIESLPNPPSKNLDYSVKCVYCSNAPRHDTEKCWHLKSAIQELIDTNQIEVQSPEAPNINQNPLPAHAETHMIEIVYKDGKAEKPSKSIIMIRASESNSVKTPVATNTTSSAIEGLTDKLSQLDVKPPMLVAKWSLDDVETNQGKLKVVMPGVARKEVEEEVNETLGLTHLGRCFAPEELRKAKTLKDSPTLVKKPITEEEAEEFLRKIKVQDYTIVEQLRKIPAQISFLSLLIHLDEHRRALMKILNEAHVPDKITVNNLEKIANKIFEANRITFSDDEPPLEGPVEFTMEFQVLDMAVSYNLLLGRPWIHIAKAVPSSLHQMVKFEWDRQEIIVHVSVEKVPEGEYIPGPKLASATVMVANEMLKNGFVPVKGLGASLQGIVQPVSIRKNLGTFGLGFKPTGDDVKKAKKLKRKAWSLHKPIPRLSRSFVKSGVVNRLVSAIPKPLVDFDEELIERFQSLFDGVNMVEIGKGSCKADV</sequence>
<name>A0AC58S642_TOBAC</name>
<dbReference type="RefSeq" id="XP_075080433.1">
    <property type="nucleotide sequence ID" value="XM_075224332.1"/>
</dbReference>
<proteinExistence type="predicted"/>
<accession>A0AC58S642</accession>
<dbReference type="Proteomes" id="UP000790787">
    <property type="component" value="Chromosome 11"/>
</dbReference>
<keyword evidence="1" id="KW-1185">Reference proteome</keyword>
<reference evidence="1" key="1">
    <citation type="journal article" date="2014" name="Nat. Commun.">
        <title>The tobacco genome sequence and its comparison with those of tomato and potato.</title>
        <authorList>
            <person name="Sierro N."/>
            <person name="Battey J.N."/>
            <person name="Ouadi S."/>
            <person name="Bakaher N."/>
            <person name="Bovet L."/>
            <person name="Willig A."/>
            <person name="Goepfert S."/>
            <person name="Peitsch M.C."/>
            <person name="Ivanov N.V."/>
        </authorList>
    </citation>
    <scope>NUCLEOTIDE SEQUENCE [LARGE SCALE GENOMIC DNA]</scope>
</reference>
<evidence type="ECO:0000313" key="1">
    <source>
        <dbReference type="Proteomes" id="UP000790787"/>
    </source>
</evidence>
<protein>
    <submittedName>
        <fullName evidence="2">Uncharacterized protein LOC142165941</fullName>
    </submittedName>
</protein>
<organism evidence="1 2">
    <name type="scientific">Nicotiana tabacum</name>
    <name type="common">Common tobacco</name>
    <dbReference type="NCBI Taxonomy" id="4097"/>
    <lineage>
        <taxon>Eukaryota</taxon>
        <taxon>Viridiplantae</taxon>
        <taxon>Streptophyta</taxon>
        <taxon>Embryophyta</taxon>
        <taxon>Tracheophyta</taxon>
        <taxon>Spermatophyta</taxon>
        <taxon>Magnoliopsida</taxon>
        <taxon>eudicotyledons</taxon>
        <taxon>Gunneridae</taxon>
        <taxon>Pentapetalae</taxon>
        <taxon>asterids</taxon>
        <taxon>lamiids</taxon>
        <taxon>Solanales</taxon>
        <taxon>Solanaceae</taxon>
        <taxon>Nicotianoideae</taxon>
        <taxon>Nicotianeae</taxon>
        <taxon>Nicotiana</taxon>
    </lineage>
</organism>
<reference evidence="2" key="2">
    <citation type="submission" date="2025-08" db="UniProtKB">
        <authorList>
            <consortium name="RefSeq"/>
        </authorList>
    </citation>
    <scope>IDENTIFICATION</scope>
    <source>
        <tissue evidence="2">Leaf</tissue>
    </source>
</reference>
<evidence type="ECO:0000313" key="2">
    <source>
        <dbReference type="RefSeq" id="XP_075080433.1"/>
    </source>
</evidence>